<dbReference type="SUPFAM" id="SSF50978">
    <property type="entry name" value="WD40 repeat-like"/>
    <property type="match status" value="1"/>
</dbReference>
<proteinExistence type="predicted"/>
<dbReference type="CDD" id="cd03746">
    <property type="entry name" value="SOCS_WSB1_SWIP1"/>
    <property type="match status" value="1"/>
</dbReference>
<dbReference type="InterPro" id="IPR051983">
    <property type="entry name" value="WSB_SOCS-box_domain"/>
</dbReference>
<dbReference type="PROSITE" id="PS50082">
    <property type="entry name" value="WD_REPEATS_2"/>
    <property type="match status" value="3"/>
</dbReference>
<evidence type="ECO:0000256" key="6">
    <source>
        <dbReference type="PROSITE-ProRule" id="PRU00221"/>
    </source>
</evidence>
<sequence length="361" mass="40442">MASFPLSVNEKLIARSRAVGELLAPTSPFDKKCGRENWTVAFAPDGSYFAWSQGHRIVKLVPWSQCLTNFLLHGTKNVANSASARLSRQNSDGSQRNKPCEHIIDCGDIVWSLAFGSSVPEKQSRCVNIEWHRFKFGQDQLLLATGLNNGRIKIWDVYTGKLLLNLMDHTEVVRDLTFAPDGSLILVSASRDKTLRVWDLKDDGGGSNIGVIEVFLWDMDKYSMIRKLEGHHNDVVACEFSPDGALLATASYDTRVYVWDPYIGVILREFGHLFPPPTPIFAGGANDRWVRSVSFSHDGLHIASLADDKTQDGSVYFWATPRQVSSLQHLCRMAIRRVMPTSQVKNLPTPSKVVEFLCYQI</sequence>
<accession>A0A2P4TBZ3</accession>
<keyword evidence="3" id="KW-0677">Repeat</keyword>
<dbReference type="Gene3D" id="1.10.750.20">
    <property type="entry name" value="SOCS box"/>
    <property type="match status" value="1"/>
</dbReference>
<dbReference type="InterPro" id="IPR015943">
    <property type="entry name" value="WD40/YVTN_repeat-like_dom_sf"/>
</dbReference>
<dbReference type="SMART" id="SM00969">
    <property type="entry name" value="SOCS_box"/>
    <property type="match status" value="1"/>
</dbReference>
<dbReference type="InterPro" id="IPR001496">
    <property type="entry name" value="SOCS_box"/>
</dbReference>
<dbReference type="PROSITE" id="PS00678">
    <property type="entry name" value="WD_REPEATS_1"/>
    <property type="match status" value="1"/>
</dbReference>
<protein>
    <recommendedName>
        <fullName evidence="5">WD repeat and SOCS box-containing protein 1</fullName>
    </recommendedName>
</protein>
<gene>
    <name evidence="8" type="ORF">CIB84_002361</name>
</gene>
<feature type="repeat" description="WD" evidence="6">
    <location>
        <begin position="228"/>
        <end position="260"/>
    </location>
</feature>
<feature type="repeat" description="WD" evidence="6">
    <location>
        <begin position="136"/>
        <end position="165"/>
    </location>
</feature>
<dbReference type="InterPro" id="IPR001680">
    <property type="entry name" value="WD40_rpt"/>
</dbReference>
<dbReference type="Proteomes" id="UP000237246">
    <property type="component" value="Unassembled WGS sequence"/>
</dbReference>
<dbReference type="PROSITE" id="PS50225">
    <property type="entry name" value="SOCS"/>
    <property type="match status" value="1"/>
</dbReference>
<name>A0A2P4TBZ3_BAMTH</name>
<keyword evidence="9" id="KW-1185">Reference proteome</keyword>
<dbReference type="InterPro" id="IPR036322">
    <property type="entry name" value="WD40_repeat_dom_sf"/>
</dbReference>
<dbReference type="InterPro" id="IPR036036">
    <property type="entry name" value="SOCS_box-like_dom_sf"/>
</dbReference>
<organism evidence="8 9">
    <name type="scientific">Bambusicola thoracicus</name>
    <name type="common">Chinese bamboo-partridge</name>
    <name type="synonym">Perdix thoracica</name>
    <dbReference type="NCBI Taxonomy" id="9083"/>
    <lineage>
        <taxon>Eukaryota</taxon>
        <taxon>Metazoa</taxon>
        <taxon>Chordata</taxon>
        <taxon>Craniata</taxon>
        <taxon>Vertebrata</taxon>
        <taxon>Euteleostomi</taxon>
        <taxon>Archelosauria</taxon>
        <taxon>Archosauria</taxon>
        <taxon>Dinosauria</taxon>
        <taxon>Saurischia</taxon>
        <taxon>Theropoda</taxon>
        <taxon>Coelurosauria</taxon>
        <taxon>Aves</taxon>
        <taxon>Neognathae</taxon>
        <taxon>Galloanserae</taxon>
        <taxon>Galliformes</taxon>
        <taxon>Phasianidae</taxon>
        <taxon>Perdicinae</taxon>
        <taxon>Bambusicola</taxon>
    </lineage>
</organism>
<dbReference type="InterPro" id="IPR020472">
    <property type="entry name" value="WD40_PAC1"/>
</dbReference>
<comment type="pathway">
    <text evidence="1">Protein modification; protein ubiquitination.</text>
</comment>
<comment type="caution">
    <text evidence="8">The sequence shown here is derived from an EMBL/GenBank/DDBJ whole genome shotgun (WGS) entry which is preliminary data.</text>
</comment>
<dbReference type="GO" id="GO:0035556">
    <property type="term" value="P:intracellular signal transduction"/>
    <property type="evidence" value="ECO:0007669"/>
    <property type="project" value="InterPro"/>
</dbReference>
<evidence type="ECO:0000313" key="9">
    <source>
        <dbReference type="Proteomes" id="UP000237246"/>
    </source>
</evidence>
<feature type="domain" description="SOCS box" evidence="7">
    <location>
        <begin position="317"/>
        <end position="361"/>
    </location>
</feature>
<dbReference type="AlphaFoldDB" id="A0A2P4TBZ3"/>
<dbReference type="Pfam" id="PF07525">
    <property type="entry name" value="SOCS_box"/>
    <property type="match status" value="1"/>
</dbReference>
<dbReference type="SUPFAM" id="SSF158235">
    <property type="entry name" value="SOCS box-like"/>
    <property type="match status" value="1"/>
</dbReference>
<evidence type="ECO:0000256" key="2">
    <source>
        <dbReference type="ARBA" id="ARBA00022574"/>
    </source>
</evidence>
<dbReference type="PANTHER" id="PTHR15622:SF12">
    <property type="entry name" value="WD REPEAT AND SOCS BOX-CONTAINING PROTEIN 1"/>
    <property type="match status" value="1"/>
</dbReference>
<dbReference type="GO" id="GO:0000209">
    <property type="term" value="P:protein polyubiquitination"/>
    <property type="evidence" value="ECO:0007669"/>
    <property type="project" value="TreeGrafter"/>
</dbReference>
<evidence type="ECO:0000256" key="3">
    <source>
        <dbReference type="ARBA" id="ARBA00022737"/>
    </source>
</evidence>
<keyword evidence="2 6" id="KW-0853">WD repeat</keyword>
<dbReference type="InterPro" id="IPR019775">
    <property type="entry name" value="WD40_repeat_CS"/>
</dbReference>
<dbReference type="PROSITE" id="PS50294">
    <property type="entry name" value="WD_REPEATS_REGION"/>
    <property type="match status" value="2"/>
</dbReference>
<evidence type="ECO:0000256" key="4">
    <source>
        <dbReference type="ARBA" id="ARBA00022786"/>
    </source>
</evidence>
<dbReference type="PANTHER" id="PTHR15622">
    <property type="entry name" value="WD40 REPEAT PROTEIN"/>
    <property type="match status" value="1"/>
</dbReference>
<dbReference type="Gene3D" id="2.130.10.10">
    <property type="entry name" value="YVTN repeat-like/Quinoprotein amine dehydrogenase"/>
    <property type="match status" value="2"/>
</dbReference>
<dbReference type="SMART" id="SM00320">
    <property type="entry name" value="WD40"/>
    <property type="match status" value="4"/>
</dbReference>
<evidence type="ECO:0000259" key="7">
    <source>
        <dbReference type="PROSITE" id="PS50225"/>
    </source>
</evidence>
<dbReference type="PRINTS" id="PR00320">
    <property type="entry name" value="GPROTEINBRPT"/>
</dbReference>
<reference evidence="8 9" key="1">
    <citation type="submission" date="2018-01" db="EMBL/GenBank/DDBJ databases">
        <title>Comparison of the Chinese Bamboo Partridge and Red Junglefowl genome sequences highlights the importance of demography in genome evolution.</title>
        <authorList>
            <person name="Tiley G.P."/>
            <person name="Kimball R.T."/>
            <person name="Braun E.L."/>
            <person name="Burleigh J.G."/>
        </authorList>
    </citation>
    <scope>NUCLEOTIDE SEQUENCE [LARGE SCALE GENOMIC DNA]</scope>
    <source>
        <strain evidence="8">RTK389</strain>
        <tissue evidence="8">Blood</tissue>
    </source>
</reference>
<dbReference type="SMART" id="SM00253">
    <property type="entry name" value="SOCS"/>
    <property type="match status" value="1"/>
</dbReference>
<dbReference type="EMBL" id="PPHD01002749">
    <property type="protein sequence ID" value="POI33887.1"/>
    <property type="molecule type" value="Genomic_DNA"/>
</dbReference>
<evidence type="ECO:0000313" key="8">
    <source>
        <dbReference type="EMBL" id="POI33887.1"/>
    </source>
</evidence>
<evidence type="ECO:0000256" key="1">
    <source>
        <dbReference type="ARBA" id="ARBA00004906"/>
    </source>
</evidence>
<keyword evidence="4" id="KW-0833">Ubl conjugation pathway</keyword>
<dbReference type="Pfam" id="PF00400">
    <property type="entry name" value="WD40"/>
    <property type="match status" value="3"/>
</dbReference>
<feature type="repeat" description="WD" evidence="6">
    <location>
        <begin position="166"/>
        <end position="201"/>
    </location>
</feature>
<dbReference type="UniPathway" id="UPA00143"/>
<dbReference type="OrthoDB" id="538223at2759"/>
<evidence type="ECO:0000256" key="5">
    <source>
        <dbReference type="ARBA" id="ARBA00040055"/>
    </source>
</evidence>